<keyword evidence="7" id="KW-1185">Reference proteome</keyword>
<reference evidence="6 7" key="1">
    <citation type="submission" date="2022-12" db="EMBL/GenBank/DDBJ databases">
        <title>Genomic features and morphological characterization of a novel Knufia sp. strain isolated from spacecraft assembly facility.</title>
        <authorList>
            <person name="Teixeira M."/>
            <person name="Chander A.M."/>
            <person name="Stajich J.E."/>
            <person name="Venkateswaran K."/>
        </authorList>
    </citation>
    <scope>NUCLEOTIDE SEQUENCE [LARGE SCALE GENOMIC DNA]</scope>
    <source>
        <strain evidence="6 7">FJI-L2-BK-P2</strain>
    </source>
</reference>
<comment type="caution">
    <text evidence="6">The sequence shown here is derived from an EMBL/GenBank/DDBJ whole genome shotgun (WGS) entry which is preliminary data.</text>
</comment>
<dbReference type="InterPro" id="IPR035810">
    <property type="entry name" value="PEBP_euk"/>
</dbReference>
<dbReference type="GO" id="GO:0005739">
    <property type="term" value="C:mitochondrion"/>
    <property type="evidence" value="ECO:0007669"/>
    <property type="project" value="UniProtKB-SubCell"/>
</dbReference>
<keyword evidence="2" id="KW-0496">Mitochondrion</keyword>
<evidence type="ECO:0000256" key="1">
    <source>
        <dbReference type="ARBA" id="ARBA00004173"/>
    </source>
</evidence>
<protein>
    <recommendedName>
        <fullName evidence="5">Large ribosomal subunit protein mL38</fullName>
    </recommendedName>
</protein>
<dbReference type="GO" id="GO:0005840">
    <property type="term" value="C:ribosome"/>
    <property type="evidence" value="ECO:0007669"/>
    <property type="project" value="UniProtKB-KW"/>
</dbReference>
<dbReference type="AlphaFoldDB" id="A0AAN8EC51"/>
<keyword evidence="6" id="KW-0689">Ribosomal protein</keyword>
<dbReference type="PANTHER" id="PTHR11362:SF82">
    <property type="entry name" value="PHOSPHATIDYLETHANOLAMINE-BINDING PROTEIN 4"/>
    <property type="match status" value="1"/>
</dbReference>
<comment type="subcellular location">
    <subcellularLocation>
        <location evidence="1">Mitochondrion</location>
    </subcellularLocation>
</comment>
<evidence type="ECO:0000313" key="6">
    <source>
        <dbReference type="EMBL" id="KAK5952014.1"/>
    </source>
</evidence>
<evidence type="ECO:0000256" key="2">
    <source>
        <dbReference type="ARBA" id="ARBA00023128"/>
    </source>
</evidence>
<evidence type="ECO:0000313" key="7">
    <source>
        <dbReference type="Proteomes" id="UP001316803"/>
    </source>
</evidence>
<dbReference type="InterPro" id="IPR036610">
    <property type="entry name" value="PEBP-like_sf"/>
</dbReference>
<organism evidence="6 7">
    <name type="scientific">Knufia fluminis</name>
    <dbReference type="NCBI Taxonomy" id="191047"/>
    <lineage>
        <taxon>Eukaryota</taxon>
        <taxon>Fungi</taxon>
        <taxon>Dikarya</taxon>
        <taxon>Ascomycota</taxon>
        <taxon>Pezizomycotina</taxon>
        <taxon>Eurotiomycetes</taxon>
        <taxon>Chaetothyriomycetidae</taxon>
        <taxon>Chaetothyriales</taxon>
        <taxon>Trichomeriaceae</taxon>
        <taxon>Knufia</taxon>
    </lineage>
</organism>
<dbReference type="InterPro" id="IPR008914">
    <property type="entry name" value="PEBP"/>
</dbReference>
<dbReference type="FunFam" id="3.90.280.10:FF:000004">
    <property type="entry name" value="Mitochondrial large ribosomal subunit YmL35"/>
    <property type="match status" value="1"/>
</dbReference>
<dbReference type="Gene3D" id="3.90.280.10">
    <property type="entry name" value="PEBP-like"/>
    <property type="match status" value="1"/>
</dbReference>
<name>A0AAN8EC51_9EURO</name>
<evidence type="ECO:0000256" key="3">
    <source>
        <dbReference type="ARBA" id="ARBA00037226"/>
    </source>
</evidence>
<dbReference type="Gene3D" id="1.20.58.1180">
    <property type="match status" value="1"/>
</dbReference>
<dbReference type="CDD" id="cd00866">
    <property type="entry name" value="PEBP_euk"/>
    <property type="match status" value="1"/>
</dbReference>
<evidence type="ECO:0000256" key="4">
    <source>
        <dbReference type="ARBA" id="ARBA00038016"/>
    </source>
</evidence>
<keyword evidence="6" id="KW-0687">Ribonucleoprotein</keyword>
<dbReference type="SUPFAM" id="SSF49777">
    <property type="entry name" value="PEBP-like"/>
    <property type="match status" value="1"/>
</dbReference>
<comment type="function">
    <text evidence="3">Component of the mitochondrial ribosome (mitoribosome), a dedicated translation machinery responsible for the synthesis of mitochondrial genome-encoded proteins, including at least some of the essential transmembrane subunits of the mitochondrial respiratory chain. The mitoribosomes are attached to the mitochondrial inner membrane and translation products are cotranslationally integrated into the membrane.</text>
</comment>
<gene>
    <name evidence="6" type="primary">MRPL35</name>
    <name evidence="6" type="ORF">OHC33_006900</name>
</gene>
<dbReference type="Pfam" id="PF01161">
    <property type="entry name" value="PBP"/>
    <property type="match status" value="1"/>
</dbReference>
<accession>A0AAN8EC51</accession>
<dbReference type="Proteomes" id="UP001316803">
    <property type="component" value="Unassembled WGS sequence"/>
</dbReference>
<sequence>MAPSRAPSAQLLRSLRGLDLNAGPSHAARAFSTSCRYGEEAQVQRESFYKNPNPETAFVPRLERKLMAAGTAPIGSRRRRMAIAQSQGVPFDQLPFQCFQEARKILIEDRQEKLKQIETMRARIARLQDTTGDTLPKGGEPYKQKRLASMRKELEHLKILADINDPNVKRRFEDKKGDMSKPIYRFLADRKWREYRRKILVQRITQLKVVPDVTPHCDPILDIKMSFGRKSVQPGDFVDSAVSELPPQLNIQSFEKEQRLVTVVVVDPDVPNLAADSFDSRCHFLATNIQLGPTAPQVDLAKLADDQVLVPWLPPTAQKGAPYHRLSILVLQQKDNTPIDKGVALKNIRQDDFKARSFMTRHMLHPIGATLFRTKWDDSMTEVMTRAGIEGADMELKRVKVEPLPYKRRNPSTFR</sequence>
<dbReference type="FunFam" id="1.20.58.1180:FF:000001">
    <property type="entry name" value="Mitochondrial large ribosomal subunit YmL35"/>
    <property type="match status" value="1"/>
</dbReference>
<dbReference type="PANTHER" id="PTHR11362">
    <property type="entry name" value="PHOSPHATIDYLETHANOLAMINE-BINDING PROTEIN"/>
    <property type="match status" value="1"/>
</dbReference>
<comment type="similarity">
    <text evidence="4">Belongs to the phosphatidylethanolamine-binding protein family. Mitochondrion-specific ribosomal protein mL38 subfamily.</text>
</comment>
<evidence type="ECO:0000256" key="5">
    <source>
        <dbReference type="ARBA" id="ARBA00039444"/>
    </source>
</evidence>
<dbReference type="EMBL" id="JAKLMC020000017">
    <property type="protein sequence ID" value="KAK5952014.1"/>
    <property type="molecule type" value="Genomic_DNA"/>
</dbReference>
<proteinExistence type="inferred from homology"/>